<evidence type="ECO:0000256" key="3">
    <source>
        <dbReference type="ARBA" id="ARBA00022729"/>
    </source>
</evidence>
<keyword evidence="3" id="KW-0732">Signal</keyword>
<name>A0A9X2Y0Q6_9BACT</name>
<gene>
    <name evidence="8" type="ORF">OCK74_24270</name>
</gene>
<dbReference type="EMBL" id="JAOTIF010000031">
    <property type="protein sequence ID" value="MCU7552257.1"/>
    <property type="molecule type" value="Genomic_DNA"/>
</dbReference>
<protein>
    <submittedName>
        <fullName evidence="8">RagB/SusD family nutrient uptake outer membrane protein</fullName>
    </submittedName>
</protein>
<reference evidence="8" key="2">
    <citation type="submission" date="2023-04" db="EMBL/GenBank/DDBJ databases">
        <title>Paracnuella aquatica gen. nov., sp. nov., a member of the family Chitinophagaceae isolated from a hot spring.</title>
        <authorList>
            <person name="Wang C."/>
        </authorList>
    </citation>
    <scope>NUCLEOTIDE SEQUENCE</scope>
    <source>
        <strain evidence="8">LB-8</strain>
    </source>
</reference>
<accession>A0A9X2Y0Q6</accession>
<evidence type="ECO:0000259" key="6">
    <source>
        <dbReference type="Pfam" id="PF07980"/>
    </source>
</evidence>
<comment type="subcellular location">
    <subcellularLocation>
        <location evidence="1">Cell outer membrane</location>
    </subcellularLocation>
</comment>
<feature type="domain" description="SusD-like N-terminal" evidence="7">
    <location>
        <begin position="59"/>
        <end position="211"/>
    </location>
</feature>
<keyword evidence="4" id="KW-0472">Membrane</keyword>
<evidence type="ECO:0000313" key="9">
    <source>
        <dbReference type="Proteomes" id="UP001155483"/>
    </source>
</evidence>
<dbReference type="InterPro" id="IPR011990">
    <property type="entry name" value="TPR-like_helical_dom_sf"/>
</dbReference>
<dbReference type="PROSITE" id="PS51257">
    <property type="entry name" value="PROKAR_LIPOPROTEIN"/>
    <property type="match status" value="1"/>
</dbReference>
<dbReference type="GO" id="GO:0009279">
    <property type="term" value="C:cell outer membrane"/>
    <property type="evidence" value="ECO:0007669"/>
    <property type="project" value="UniProtKB-SubCell"/>
</dbReference>
<dbReference type="InterPro" id="IPR012944">
    <property type="entry name" value="SusD_RagB_dom"/>
</dbReference>
<dbReference type="Pfam" id="PF07980">
    <property type="entry name" value="SusD_RagB"/>
    <property type="match status" value="1"/>
</dbReference>
<dbReference type="AlphaFoldDB" id="A0A9X2Y0Q6"/>
<proteinExistence type="inferred from homology"/>
<evidence type="ECO:0000313" key="8">
    <source>
        <dbReference type="EMBL" id="MCU7552257.1"/>
    </source>
</evidence>
<evidence type="ECO:0000259" key="7">
    <source>
        <dbReference type="Pfam" id="PF14322"/>
    </source>
</evidence>
<comment type="similarity">
    <text evidence="2">Belongs to the SusD family.</text>
</comment>
<evidence type="ECO:0000256" key="5">
    <source>
        <dbReference type="ARBA" id="ARBA00023237"/>
    </source>
</evidence>
<evidence type="ECO:0000256" key="2">
    <source>
        <dbReference type="ARBA" id="ARBA00006275"/>
    </source>
</evidence>
<dbReference type="InterPro" id="IPR033985">
    <property type="entry name" value="SusD-like_N"/>
</dbReference>
<evidence type="ECO:0000256" key="1">
    <source>
        <dbReference type="ARBA" id="ARBA00004442"/>
    </source>
</evidence>
<sequence>MCKKILVLVVIGMLFAGCKKNILSPLDDNHRTLEDIYKDPYFAEGILMNAYTRLPTNGYSFSEVATDDAVTNDKGSQLLYMATGAWSAANNPMDQWNNSYTAIMYVNLFLREVDSVNWFSTNKDLRVLFNDRLKGEAYGLRALFLLNLLQAHAGYSASGELLGVPIITEALEPNSDFSKQRNTFAECIQQIYTDLAEAEKYLPLDYANVGQVPSKYSGIKLEDYNRVFGNFNRQRVSARIVKAIRAKAALLAASPAYNPQGDMVKWEAAANYAGEVLKLNGGLNGLDPQGGLFYTANNVNPLNLETGVDQKEMLWRGSIVQSNNLEQNNFPPTLFGNGRVNPTQNLVDAFPMSNGYPISDPASGYVATDPYANRDPRLRNYILVNGRTISNKTIWTKTDNPTNDAVNVLPTSTRTGYYLRKLMREDVNLNPTSTSVQKHYPVHIRYTEIFLAYAEAANEAWGPEGTGSYGYSARDVIAAIRKRAGITQPDNYQVSITTKEGMRQLIRNERRLELSFEGFRFWDLRRWKENLTEQAKGVMITNNTYNVQPVENRQYSDFMYYGPITITEVMKANLQQNKGW</sequence>
<dbReference type="SUPFAM" id="SSF48452">
    <property type="entry name" value="TPR-like"/>
    <property type="match status" value="1"/>
</dbReference>
<evidence type="ECO:0000256" key="4">
    <source>
        <dbReference type="ARBA" id="ARBA00023136"/>
    </source>
</evidence>
<reference evidence="8" key="1">
    <citation type="submission" date="2022-09" db="EMBL/GenBank/DDBJ databases">
        <authorList>
            <person name="Yuan C."/>
            <person name="Ke Z."/>
        </authorList>
    </citation>
    <scope>NUCLEOTIDE SEQUENCE</scope>
    <source>
        <strain evidence="8">LB-8</strain>
    </source>
</reference>
<dbReference type="RefSeq" id="WP_279299693.1">
    <property type="nucleotide sequence ID" value="NZ_JAOTIF010000031.1"/>
</dbReference>
<dbReference type="Proteomes" id="UP001155483">
    <property type="component" value="Unassembled WGS sequence"/>
</dbReference>
<feature type="domain" description="RagB/SusD" evidence="6">
    <location>
        <begin position="330"/>
        <end position="580"/>
    </location>
</feature>
<keyword evidence="5" id="KW-0998">Cell outer membrane</keyword>
<comment type="caution">
    <text evidence="8">The sequence shown here is derived from an EMBL/GenBank/DDBJ whole genome shotgun (WGS) entry which is preliminary data.</text>
</comment>
<dbReference type="Pfam" id="PF14322">
    <property type="entry name" value="SusD-like_3"/>
    <property type="match status" value="1"/>
</dbReference>
<keyword evidence="9" id="KW-1185">Reference proteome</keyword>
<organism evidence="8 9">
    <name type="scientific">Paraflavisolibacter caeni</name>
    <dbReference type="NCBI Taxonomy" id="2982496"/>
    <lineage>
        <taxon>Bacteria</taxon>
        <taxon>Pseudomonadati</taxon>
        <taxon>Bacteroidota</taxon>
        <taxon>Chitinophagia</taxon>
        <taxon>Chitinophagales</taxon>
        <taxon>Chitinophagaceae</taxon>
        <taxon>Paraflavisolibacter</taxon>
    </lineage>
</organism>
<dbReference type="Gene3D" id="1.25.40.390">
    <property type="match status" value="1"/>
</dbReference>